<dbReference type="KEGG" id="ccun:CCUN_1434"/>
<keyword evidence="12" id="KW-0969">Cilium</keyword>
<evidence type="ECO:0000256" key="9">
    <source>
        <dbReference type="ARBA" id="ARBA00023136"/>
    </source>
</evidence>
<feature type="coiled-coil region" evidence="11">
    <location>
        <begin position="66"/>
        <end position="132"/>
    </location>
</feature>
<keyword evidence="5" id="KW-1003">Cell membrane</keyword>
<evidence type="ECO:0000256" key="7">
    <source>
        <dbReference type="ARBA" id="ARBA00022795"/>
    </source>
</evidence>
<dbReference type="GO" id="GO:0005886">
    <property type="term" value="C:plasma membrane"/>
    <property type="evidence" value="ECO:0007669"/>
    <property type="project" value="UniProtKB-SubCell"/>
</dbReference>
<proteinExistence type="inferred from homology"/>
<evidence type="ECO:0000256" key="11">
    <source>
        <dbReference type="SAM" id="Coils"/>
    </source>
</evidence>
<comment type="similarity">
    <text evidence="2">Belongs to the FliJ family.</text>
</comment>
<accession>A0A1W6BY95</accession>
<evidence type="ECO:0000256" key="10">
    <source>
        <dbReference type="ARBA" id="ARBA00023225"/>
    </source>
</evidence>
<feature type="coiled-coil region" evidence="11">
    <location>
        <begin position="9"/>
        <end position="36"/>
    </location>
</feature>
<dbReference type="Proteomes" id="UP000192902">
    <property type="component" value="Chromosome"/>
</dbReference>
<keyword evidence="12" id="KW-0966">Cell projection</keyword>
<evidence type="ECO:0000256" key="3">
    <source>
        <dbReference type="ARBA" id="ARBA00020392"/>
    </source>
</evidence>
<gene>
    <name evidence="12" type="ORF">CCUN_1434</name>
</gene>
<dbReference type="GO" id="GO:0071973">
    <property type="term" value="P:bacterial-type flagellum-dependent cell motility"/>
    <property type="evidence" value="ECO:0007669"/>
    <property type="project" value="InterPro"/>
</dbReference>
<evidence type="ECO:0000256" key="6">
    <source>
        <dbReference type="ARBA" id="ARBA00022500"/>
    </source>
</evidence>
<keyword evidence="12" id="KW-0282">Flagellum</keyword>
<dbReference type="OrthoDB" id="5362977at2"/>
<dbReference type="InterPro" id="IPR053716">
    <property type="entry name" value="Flag_assembly_chemotaxis_eff"/>
</dbReference>
<comment type="subcellular location">
    <subcellularLocation>
        <location evidence="1">Cell membrane</location>
        <topology evidence="1">Peripheral membrane protein</topology>
        <orientation evidence="1">Cytoplasmic side</orientation>
    </subcellularLocation>
</comment>
<evidence type="ECO:0000256" key="5">
    <source>
        <dbReference type="ARBA" id="ARBA00022475"/>
    </source>
</evidence>
<dbReference type="Gene3D" id="1.10.287.1700">
    <property type="match status" value="1"/>
</dbReference>
<keyword evidence="8" id="KW-0653">Protein transport</keyword>
<reference evidence="12 13" key="1">
    <citation type="submission" date="2017-04" db="EMBL/GenBank/DDBJ databases">
        <title>Complete genome sequence of the Campylobacter cuniculorum type strain LMG24588.</title>
        <authorList>
            <person name="Miller W.G."/>
            <person name="Yee E."/>
            <person name="Revez J."/>
            <person name="Bono J.L."/>
            <person name="Rossi M."/>
        </authorList>
    </citation>
    <scope>NUCLEOTIDE SEQUENCE [LARGE SCALE GENOMIC DNA]</scope>
    <source>
        <strain evidence="12 13">LMG 24588</strain>
    </source>
</reference>
<keyword evidence="9" id="KW-0472">Membrane</keyword>
<dbReference type="Pfam" id="PF02050">
    <property type="entry name" value="FliJ"/>
    <property type="match status" value="1"/>
</dbReference>
<organism evidence="12 13">
    <name type="scientific">Campylobacter cuniculorum DSM 23162 = LMG 24588</name>
    <dbReference type="NCBI Taxonomy" id="1121267"/>
    <lineage>
        <taxon>Bacteria</taxon>
        <taxon>Pseudomonadati</taxon>
        <taxon>Campylobacterota</taxon>
        <taxon>Epsilonproteobacteria</taxon>
        <taxon>Campylobacterales</taxon>
        <taxon>Campylobacteraceae</taxon>
        <taxon>Campylobacter</taxon>
    </lineage>
</organism>
<dbReference type="STRING" id="1121267.CCUN_1434"/>
<keyword evidence="11" id="KW-0175">Coiled coil</keyword>
<dbReference type="InterPro" id="IPR012823">
    <property type="entry name" value="Flagell_FliJ"/>
</dbReference>
<keyword evidence="10" id="KW-1006">Bacterial flagellum protein export</keyword>
<evidence type="ECO:0000313" key="13">
    <source>
        <dbReference type="Proteomes" id="UP000192902"/>
    </source>
</evidence>
<name>A0A1W6BY95_9BACT</name>
<dbReference type="AlphaFoldDB" id="A0A1W6BY95"/>
<sequence length="145" mass="17086">MKTKFSAIAKVRKQQLDNAELRLSEAKQRQREHQKLYELSYAQLRNLSLVPNSGLSNELKSNLAMANIGKEALQRAKEKVELSEKEIVHYQFLYQKANLEYEKIKTLEAKEIKEKQKELQKAEQKFIDELAITRFFRNKGEKKDD</sequence>
<keyword evidence="4" id="KW-0813">Transport</keyword>
<keyword evidence="7" id="KW-1005">Bacterial flagellum biogenesis</keyword>
<dbReference type="GO" id="GO:0015031">
    <property type="term" value="P:protein transport"/>
    <property type="evidence" value="ECO:0007669"/>
    <property type="project" value="UniProtKB-KW"/>
</dbReference>
<dbReference type="GO" id="GO:0009288">
    <property type="term" value="C:bacterial-type flagellum"/>
    <property type="evidence" value="ECO:0007669"/>
    <property type="project" value="InterPro"/>
</dbReference>
<keyword evidence="6" id="KW-0145">Chemotaxis</keyword>
<dbReference type="RefSeq" id="WP_027305189.1">
    <property type="nucleotide sequence ID" value="NZ_CP020867.1"/>
</dbReference>
<evidence type="ECO:0000313" key="12">
    <source>
        <dbReference type="EMBL" id="ARJ57022.1"/>
    </source>
</evidence>
<evidence type="ECO:0000256" key="1">
    <source>
        <dbReference type="ARBA" id="ARBA00004413"/>
    </source>
</evidence>
<dbReference type="GO" id="GO:0006935">
    <property type="term" value="P:chemotaxis"/>
    <property type="evidence" value="ECO:0007669"/>
    <property type="project" value="UniProtKB-KW"/>
</dbReference>
<evidence type="ECO:0000256" key="8">
    <source>
        <dbReference type="ARBA" id="ARBA00022927"/>
    </source>
</evidence>
<dbReference type="EMBL" id="CP020867">
    <property type="protein sequence ID" value="ARJ57022.1"/>
    <property type="molecule type" value="Genomic_DNA"/>
</dbReference>
<dbReference type="GO" id="GO:0044781">
    <property type="term" value="P:bacterial-type flagellum organization"/>
    <property type="evidence" value="ECO:0007669"/>
    <property type="project" value="UniProtKB-KW"/>
</dbReference>
<evidence type="ECO:0000256" key="2">
    <source>
        <dbReference type="ARBA" id="ARBA00010004"/>
    </source>
</evidence>
<dbReference type="eggNOG" id="ENOG5032HN4">
    <property type="taxonomic scope" value="Bacteria"/>
</dbReference>
<evidence type="ECO:0000256" key="4">
    <source>
        <dbReference type="ARBA" id="ARBA00022448"/>
    </source>
</evidence>
<protein>
    <recommendedName>
        <fullName evidence="3">Flagellar FliJ protein</fullName>
    </recommendedName>
</protein>